<organism evidence="1 2">
    <name type="scientific">Clunio marinus</name>
    <dbReference type="NCBI Taxonomy" id="568069"/>
    <lineage>
        <taxon>Eukaryota</taxon>
        <taxon>Metazoa</taxon>
        <taxon>Ecdysozoa</taxon>
        <taxon>Arthropoda</taxon>
        <taxon>Hexapoda</taxon>
        <taxon>Insecta</taxon>
        <taxon>Pterygota</taxon>
        <taxon>Neoptera</taxon>
        <taxon>Endopterygota</taxon>
        <taxon>Diptera</taxon>
        <taxon>Nematocera</taxon>
        <taxon>Chironomoidea</taxon>
        <taxon>Chironomidae</taxon>
        <taxon>Clunio</taxon>
    </lineage>
</organism>
<evidence type="ECO:0000313" key="1">
    <source>
        <dbReference type="EMBL" id="CRK94881.1"/>
    </source>
</evidence>
<keyword evidence="2" id="KW-1185">Reference proteome</keyword>
<proteinExistence type="predicted"/>
<dbReference type="AlphaFoldDB" id="A0A1J1I8Y2"/>
<gene>
    <name evidence="1" type="ORF">CLUMA_CG008373</name>
</gene>
<name>A0A1J1I8Y2_9DIPT</name>
<accession>A0A1J1I8Y2</accession>
<dbReference type="EMBL" id="CVRI01000040">
    <property type="protein sequence ID" value="CRK94881.1"/>
    <property type="molecule type" value="Genomic_DNA"/>
</dbReference>
<sequence length="188" mass="21518">MRIFKNIKMNDILLRRQCYNKPTTYLGIEKCLNGWAVTLKLQFSSNSEHLNVVQPLGLAPLALPVLHSQAFLATFFSASLLPVNLSLRLLPLEMLQEINHIGFYGILFSYFYTNLKATNKVWILKDSFQTVLLMFFLTPTHLFSQNTQHFIRNFRCDDASSEHKSTHTHISTPIPTPGYLVETKAKTA</sequence>
<dbReference type="Proteomes" id="UP000183832">
    <property type="component" value="Unassembled WGS sequence"/>
</dbReference>
<reference evidence="1 2" key="1">
    <citation type="submission" date="2015-04" db="EMBL/GenBank/DDBJ databases">
        <authorList>
            <person name="Syromyatnikov M.Y."/>
            <person name="Popov V.N."/>
        </authorList>
    </citation>
    <scope>NUCLEOTIDE SEQUENCE [LARGE SCALE GENOMIC DNA]</scope>
</reference>
<evidence type="ECO:0000313" key="2">
    <source>
        <dbReference type="Proteomes" id="UP000183832"/>
    </source>
</evidence>
<protein>
    <submittedName>
        <fullName evidence="1">CLUMA_CG008373, isoform A</fullName>
    </submittedName>
</protein>